<dbReference type="GO" id="GO:0005524">
    <property type="term" value="F:ATP binding"/>
    <property type="evidence" value="ECO:0007669"/>
    <property type="project" value="UniProtKB-KW"/>
</dbReference>
<dbReference type="InterPro" id="IPR027417">
    <property type="entry name" value="P-loop_NTPase"/>
</dbReference>
<dbReference type="AlphaFoldDB" id="A0A3M7RMT8"/>
<dbReference type="GO" id="GO:0016020">
    <property type="term" value="C:membrane"/>
    <property type="evidence" value="ECO:0007669"/>
    <property type="project" value="InterPro"/>
</dbReference>
<dbReference type="Gene3D" id="3.40.50.300">
    <property type="entry name" value="P-loop containing nucleotide triphosphate hydrolases"/>
    <property type="match status" value="1"/>
</dbReference>
<keyword evidence="2" id="KW-1185">Reference proteome</keyword>
<dbReference type="PANTHER" id="PTHR19229">
    <property type="entry name" value="ATP-BINDING CASSETTE TRANSPORTER SUBFAMILY A ABCA"/>
    <property type="match status" value="1"/>
</dbReference>
<proteinExistence type="predicted"/>
<dbReference type="EMBL" id="REGN01003025">
    <property type="protein sequence ID" value="RNA24893.1"/>
    <property type="molecule type" value="Genomic_DNA"/>
</dbReference>
<keyword evidence="1" id="KW-0067">ATP-binding</keyword>
<dbReference type="STRING" id="10195.A0A3M7RMT8"/>
<dbReference type="InterPro" id="IPR026082">
    <property type="entry name" value="ABCA"/>
</dbReference>
<evidence type="ECO:0000313" key="1">
    <source>
        <dbReference type="EMBL" id="RNA24893.1"/>
    </source>
</evidence>
<dbReference type="OrthoDB" id="8061355at2759"/>
<sequence>MTSMDILILITSHITKITSNPFNRRSLWELIEKSKEGRCILLTTHFMEEADVLSDRIAIMNHGQIKCCGSPFFLKNTFGSGYRVAIAKNNDFVETSFVKFLKKHVEKYFIETNIAAEMSISIPYELSSKLPPMLKEMEENKAHYGIDGYGVSSPTIEEIFIKIGSIDKKDMDQNNKEEFNDTHLIANKDDLSNVIQKFKFFLNRYCCDVKSEKTNKEYSLINIVLDKNGGWSGCYKFTLN</sequence>
<dbReference type="Proteomes" id="UP000276133">
    <property type="component" value="Unassembled WGS sequence"/>
</dbReference>
<organism evidence="1 2">
    <name type="scientific">Brachionus plicatilis</name>
    <name type="common">Marine rotifer</name>
    <name type="synonym">Brachionus muelleri</name>
    <dbReference type="NCBI Taxonomy" id="10195"/>
    <lineage>
        <taxon>Eukaryota</taxon>
        <taxon>Metazoa</taxon>
        <taxon>Spiralia</taxon>
        <taxon>Gnathifera</taxon>
        <taxon>Rotifera</taxon>
        <taxon>Eurotatoria</taxon>
        <taxon>Monogononta</taxon>
        <taxon>Pseudotrocha</taxon>
        <taxon>Ploima</taxon>
        <taxon>Brachionidae</taxon>
        <taxon>Brachionus</taxon>
    </lineage>
</organism>
<dbReference type="SUPFAM" id="SSF52540">
    <property type="entry name" value="P-loop containing nucleoside triphosphate hydrolases"/>
    <property type="match status" value="1"/>
</dbReference>
<comment type="caution">
    <text evidence="1">The sequence shown here is derived from an EMBL/GenBank/DDBJ whole genome shotgun (WGS) entry which is preliminary data.</text>
</comment>
<gene>
    <name evidence="1" type="ORF">BpHYR1_006974</name>
</gene>
<keyword evidence="1" id="KW-0547">Nucleotide-binding</keyword>
<dbReference type="GO" id="GO:0140359">
    <property type="term" value="F:ABC-type transporter activity"/>
    <property type="evidence" value="ECO:0007669"/>
    <property type="project" value="InterPro"/>
</dbReference>
<name>A0A3M7RMT8_BRAPC</name>
<evidence type="ECO:0000313" key="2">
    <source>
        <dbReference type="Proteomes" id="UP000276133"/>
    </source>
</evidence>
<protein>
    <submittedName>
        <fullName evidence="1">ATP-binding cassette sub-family A ABCA1</fullName>
    </submittedName>
</protein>
<reference evidence="1 2" key="1">
    <citation type="journal article" date="2018" name="Sci. Rep.">
        <title>Genomic signatures of local adaptation to the degree of environmental predictability in rotifers.</title>
        <authorList>
            <person name="Franch-Gras L."/>
            <person name="Hahn C."/>
            <person name="Garcia-Roger E.M."/>
            <person name="Carmona M.J."/>
            <person name="Serra M."/>
            <person name="Gomez A."/>
        </authorList>
    </citation>
    <scope>NUCLEOTIDE SEQUENCE [LARGE SCALE GENOMIC DNA]</scope>
    <source>
        <strain evidence="1">HYR1</strain>
    </source>
</reference>
<accession>A0A3M7RMT8</accession>